<reference evidence="1" key="1">
    <citation type="journal article" date="2021" name="Nat. Commun.">
        <title>Genetic determinants of endophytism in the Arabidopsis root mycobiome.</title>
        <authorList>
            <person name="Mesny F."/>
            <person name="Miyauchi S."/>
            <person name="Thiergart T."/>
            <person name="Pickel B."/>
            <person name="Atanasova L."/>
            <person name="Karlsson M."/>
            <person name="Huettel B."/>
            <person name="Barry K.W."/>
            <person name="Haridas S."/>
            <person name="Chen C."/>
            <person name="Bauer D."/>
            <person name="Andreopoulos W."/>
            <person name="Pangilinan J."/>
            <person name="LaButti K."/>
            <person name="Riley R."/>
            <person name="Lipzen A."/>
            <person name="Clum A."/>
            <person name="Drula E."/>
            <person name="Henrissat B."/>
            <person name="Kohler A."/>
            <person name="Grigoriev I.V."/>
            <person name="Martin F.M."/>
            <person name="Hacquard S."/>
        </authorList>
    </citation>
    <scope>NUCLEOTIDE SEQUENCE</scope>
    <source>
        <strain evidence="1">MPI-CAGE-CH-0230</strain>
    </source>
</reference>
<gene>
    <name evidence="1" type="ORF">B0I36DRAFT_331399</name>
</gene>
<organism evidence="1 2">
    <name type="scientific">Microdochium trichocladiopsis</name>
    <dbReference type="NCBI Taxonomy" id="1682393"/>
    <lineage>
        <taxon>Eukaryota</taxon>
        <taxon>Fungi</taxon>
        <taxon>Dikarya</taxon>
        <taxon>Ascomycota</taxon>
        <taxon>Pezizomycotina</taxon>
        <taxon>Sordariomycetes</taxon>
        <taxon>Xylariomycetidae</taxon>
        <taxon>Xylariales</taxon>
        <taxon>Microdochiaceae</taxon>
        <taxon>Microdochium</taxon>
    </lineage>
</organism>
<dbReference type="Proteomes" id="UP000756346">
    <property type="component" value="Unassembled WGS sequence"/>
</dbReference>
<evidence type="ECO:0000313" key="2">
    <source>
        <dbReference type="Proteomes" id="UP000756346"/>
    </source>
</evidence>
<accession>A0A9P8XXJ2</accession>
<dbReference type="OrthoDB" id="1577640at2759"/>
<dbReference type="EMBL" id="JAGTJQ010000009">
    <property type="protein sequence ID" value="KAH7024425.1"/>
    <property type="molecule type" value="Genomic_DNA"/>
</dbReference>
<proteinExistence type="predicted"/>
<comment type="caution">
    <text evidence="1">The sequence shown here is derived from an EMBL/GenBank/DDBJ whole genome shotgun (WGS) entry which is preliminary data.</text>
</comment>
<dbReference type="GeneID" id="70184522"/>
<evidence type="ECO:0000313" key="1">
    <source>
        <dbReference type="EMBL" id="KAH7024425.1"/>
    </source>
</evidence>
<protein>
    <submittedName>
        <fullName evidence="1">Uncharacterized protein</fullName>
    </submittedName>
</protein>
<name>A0A9P8XXJ2_9PEZI</name>
<keyword evidence="2" id="KW-1185">Reference proteome</keyword>
<dbReference type="RefSeq" id="XP_046007973.1">
    <property type="nucleotide sequence ID" value="XM_046154976.1"/>
</dbReference>
<sequence>METSVLPTMQAEARDASANILSQLDEISSRLQAMSGMPWAGDFPCPLDSTGGSAKLEAAQQNEMTLKKLDMLAIRRLLSKRSGLRDALDTLETAVTLQNAYGMPIRQAVGSERATNGYPRRCSCMPYKMTQRRHVKLGLSQFVTAQTTTSNHHQFCELYGTAVARFETRRLVIARLQYFTVAVEAALRISSSWQQGAGGFSLSPCLKYNSVVDRRKAPAFRLFNVLVGLMMSDRNRRIILGQTETMKALLDHVLTKLRALLEARKCSITDIDKDGNTLGHMLFKLMHIYAICERSQLEHLQELFPSFFWQMTEVYGVSVVEENYHGRTPYTDRLWREGSDEAMLFSHSVLPRDKQGTLQCPVARDSQFPLWFPDPSPFRYGSSERGNSPRRG</sequence>
<dbReference type="AlphaFoldDB" id="A0A9P8XXJ2"/>